<reference evidence="1" key="1">
    <citation type="submission" date="2021-01" db="EMBL/GenBank/DDBJ databases">
        <authorList>
            <person name="Corre E."/>
            <person name="Pelletier E."/>
            <person name="Niang G."/>
            <person name="Scheremetjew M."/>
            <person name="Finn R."/>
            <person name="Kale V."/>
            <person name="Holt S."/>
            <person name="Cochrane G."/>
            <person name="Meng A."/>
            <person name="Brown T."/>
            <person name="Cohen L."/>
        </authorList>
    </citation>
    <scope>NUCLEOTIDE SEQUENCE</scope>
    <source>
        <strain evidence="1">CCMP219</strain>
    </source>
</reference>
<dbReference type="AlphaFoldDB" id="A0A7R9VEW9"/>
<organism evidence="1">
    <name type="scientific">Chlamydomonas euryale</name>
    <dbReference type="NCBI Taxonomy" id="1486919"/>
    <lineage>
        <taxon>Eukaryota</taxon>
        <taxon>Viridiplantae</taxon>
        <taxon>Chlorophyta</taxon>
        <taxon>core chlorophytes</taxon>
        <taxon>Chlorophyceae</taxon>
        <taxon>CS clade</taxon>
        <taxon>Chlamydomonadales</taxon>
        <taxon>Chlamydomonadaceae</taxon>
        <taxon>Chlamydomonas</taxon>
    </lineage>
</organism>
<gene>
    <name evidence="1" type="ORF">CEUR00632_LOCUS12097</name>
</gene>
<sequence>MAYGMNSVKLPAPATDLKWTSPPPSDASVGAQAAATSGPLNASALACELTDVVREPPKKQTRCQKPHCPAPCSNFSLWWRSLRHTLAHPVCLVFKPLVPTFLGGAWLDLVGSLDIIKHG</sequence>
<proteinExistence type="predicted"/>
<protein>
    <submittedName>
        <fullName evidence="1">Uncharacterized protein</fullName>
    </submittedName>
</protein>
<evidence type="ECO:0000313" key="1">
    <source>
        <dbReference type="EMBL" id="CAD8293591.1"/>
    </source>
</evidence>
<dbReference type="EMBL" id="HBEC01026270">
    <property type="protein sequence ID" value="CAD8293591.1"/>
    <property type="molecule type" value="Transcribed_RNA"/>
</dbReference>
<accession>A0A7R9VEW9</accession>
<name>A0A7R9VEW9_9CHLO</name>